<evidence type="ECO:0000313" key="3">
    <source>
        <dbReference type="Proteomes" id="UP000688947"/>
    </source>
</evidence>
<protein>
    <submittedName>
        <fullName evidence="2">Uncharacterized protein</fullName>
    </submittedName>
</protein>
<dbReference type="VEuPathDB" id="FungiDB:PC110_g2819"/>
<dbReference type="AlphaFoldDB" id="A0A8T1TVC9"/>
<dbReference type="PANTHER" id="PTHR33889">
    <property type="entry name" value="OS04G0681850 PROTEIN"/>
    <property type="match status" value="1"/>
</dbReference>
<feature type="non-terminal residue" evidence="2">
    <location>
        <position position="1"/>
    </location>
</feature>
<dbReference type="EMBL" id="JAENGZ010001728">
    <property type="protein sequence ID" value="KAG6946506.1"/>
    <property type="molecule type" value="Genomic_DNA"/>
</dbReference>
<feature type="compositionally biased region" description="Basic and acidic residues" evidence="1">
    <location>
        <begin position="347"/>
        <end position="365"/>
    </location>
</feature>
<feature type="compositionally biased region" description="Basic and acidic residues" evidence="1">
    <location>
        <begin position="264"/>
        <end position="274"/>
    </location>
</feature>
<dbReference type="PANTHER" id="PTHR33889:SF1">
    <property type="entry name" value="OS03G0834800 PROTEIN"/>
    <property type="match status" value="1"/>
</dbReference>
<accession>A0A8T1TVC9</accession>
<evidence type="ECO:0000313" key="2">
    <source>
        <dbReference type="EMBL" id="KAG6946506.1"/>
    </source>
</evidence>
<reference evidence="2" key="1">
    <citation type="submission" date="2021-01" db="EMBL/GenBank/DDBJ databases">
        <title>Phytophthora aleatoria, a newly-described species from Pinus radiata is distinct from Phytophthora cactorum isolates based on comparative genomics.</title>
        <authorList>
            <person name="Mcdougal R."/>
            <person name="Panda P."/>
            <person name="Williams N."/>
            <person name="Studholme D.J."/>
        </authorList>
    </citation>
    <scope>NUCLEOTIDE SEQUENCE</scope>
    <source>
        <strain evidence="2">NZFS 3830</strain>
    </source>
</reference>
<proteinExistence type="predicted"/>
<evidence type="ECO:0000256" key="1">
    <source>
        <dbReference type="SAM" id="MobiDB-lite"/>
    </source>
</evidence>
<comment type="caution">
    <text evidence="2">The sequence shown here is derived from an EMBL/GenBank/DDBJ whole genome shotgun (WGS) entry which is preliminary data.</text>
</comment>
<feature type="region of interest" description="Disordered" evidence="1">
    <location>
        <begin position="249"/>
        <end position="274"/>
    </location>
</feature>
<dbReference type="OrthoDB" id="123483at2759"/>
<name>A0A8T1TVC9_9STRA</name>
<feature type="region of interest" description="Disordered" evidence="1">
    <location>
        <begin position="328"/>
        <end position="374"/>
    </location>
</feature>
<dbReference type="Proteomes" id="UP000688947">
    <property type="component" value="Unassembled WGS sequence"/>
</dbReference>
<sequence>IRSTRIYITEFTSMARTLGAKDISPKTCVAVIVYLTTKSKEGRLRYGTIERAKKLFQLSRAAIEVIWGLRDDPAALVQPRRPYLPRKTRLSTKEVGERVAAVPLCQRQTLCSLETASGIPRSTLHRYLKTKFLRRFISRVKSALTSDHRSKWGQPHVTVNICSNNKQWVHTAYKTILGIEVQPNLAGFFLPIEGENEQVKDAMTDWRAMTDAMEATTDAPMPLAGQYEWDTLAELQPEGHTNWCVEKERGEERVKNNGSNNSERVNKQDEGVKSNDIDKLKYEEPAQRDAVQMIAYSEDLHRRIVEKPLLAQVREGVGKNSRLTVRTSPAAINAAGSGATQDWGAQRSDRRVGEPSDPADGKPVDTPRPAPPLT</sequence>
<gene>
    <name evidence="2" type="ORF">JG687_00016667</name>
</gene>
<organism evidence="2 3">
    <name type="scientific">Phytophthora cactorum</name>
    <dbReference type="NCBI Taxonomy" id="29920"/>
    <lineage>
        <taxon>Eukaryota</taxon>
        <taxon>Sar</taxon>
        <taxon>Stramenopiles</taxon>
        <taxon>Oomycota</taxon>
        <taxon>Peronosporomycetes</taxon>
        <taxon>Peronosporales</taxon>
        <taxon>Peronosporaceae</taxon>
        <taxon>Phytophthora</taxon>
    </lineage>
</organism>